<reference evidence="2" key="2">
    <citation type="submission" date="2020-09" db="EMBL/GenBank/DDBJ databases">
        <authorList>
            <person name="Sun Q."/>
            <person name="Zhou Y."/>
        </authorList>
    </citation>
    <scope>NUCLEOTIDE SEQUENCE</scope>
    <source>
        <strain evidence="2">CGMCC 1.15085</strain>
    </source>
</reference>
<dbReference type="InterPro" id="IPR016032">
    <property type="entry name" value="Sig_transdc_resp-reg_C-effctor"/>
</dbReference>
<organism evidence="2 3">
    <name type="scientific">Flexivirga endophytica</name>
    <dbReference type="NCBI Taxonomy" id="1849103"/>
    <lineage>
        <taxon>Bacteria</taxon>
        <taxon>Bacillati</taxon>
        <taxon>Actinomycetota</taxon>
        <taxon>Actinomycetes</taxon>
        <taxon>Micrococcales</taxon>
        <taxon>Dermacoccaceae</taxon>
        <taxon>Flexivirga</taxon>
    </lineage>
</organism>
<dbReference type="InterPro" id="IPR000792">
    <property type="entry name" value="Tscrpt_reg_LuxR_C"/>
</dbReference>
<proteinExistence type="predicted"/>
<sequence length="208" mass="21652">MNSAKPSGVPGARVGRSDSGRVIAISPQALHRDALVATLTASGAFSVVEGHCDATATAAYDVTVVDLPGLGMAAVRAIVQQRPTVAWGGYLHTGTVSELVDAGLRGYVSVIGSQRDLVVAAIRVASGEVSLPELNASVIRLTPAEQRVCQAYLFDLADVPRALVATELGISERTLKVHLSNVRAKVNSTAANRVELARHLRARGILAG</sequence>
<protein>
    <recommendedName>
        <fullName evidence="1">HTH luxR-type domain-containing protein</fullName>
    </recommendedName>
</protein>
<dbReference type="SUPFAM" id="SSF46894">
    <property type="entry name" value="C-terminal effector domain of the bipartite response regulators"/>
    <property type="match status" value="1"/>
</dbReference>
<dbReference type="AlphaFoldDB" id="A0A916SUX0"/>
<evidence type="ECO:0000313" key="2">
    <source>
        <dbReference type="EMBL" id="GGB18220.1"/>
    </source>
</evidence>
<evidence type="ECO:0000313" key="3">
    <source>
        <dbReference type="Proteomes" id="UP000636793"/>
    </source>
</evidence>
<feature type="domain" description="HTH luxR-type" evidence="1">
    <location>
        <begin position="138"/>
        <end position="200"/>
    </location>
</feature>
<name>A0A916SUX0_9MICO</name>
<dbReference type="GO" id="GO:0003677">
    <property type="term" value="F:DNA binding"/>
    <property type="evidence" value="ECO:0007669"/>
    <property type="project" value="InterPro"/>
</dbReference>
<reference evidence="2" key="1">
    <citation type="journal article" date="2014" name="Int. J. Syst. Evol. Microbiol.">
        <title>Complete genome sequence of Corynebacterium casei LMG S-19264T (=DSM 44701T), isolated from a smear-ripened cheese.</title>
        <authorList>
            <consortium name="US DOE Joint Genome Institute (JGI-PGF)"/>
            <person name="Walter F."/>
            <person name="Albersmeier A."/>
            <person name="Kalinowski J."/>
            <person name="Ruckert C."/>
        </authorList>
    </citation>
    <scope>NUCLEOTIDE SEQUENCE</scope>
    <source>
        <strain evidence="2">CGMCC 1.15085</strain>
    </source>
</reference>
<dbReference type="SMART" id="SM00421">
    <property type="entry name" value="HTH_LUXR"/>
    <property type="match status" value="1"/>
</dbReference>
<keyword evidence="3" id="KW-1185">Reference proteome</keyword>
<evidence type="ECO:0000259" key="1">
    <source>
        <dbReference type="SMART" id="SM00421"/>
    </source>
</evidence>
<dbReference type="Proteomes" id="UP000636793">
    <property type="component" value="Unassembled WGS sequence"/>
</dbReference>
<dbReference type="GO" id="GO:0006355">
    <property type="term" value="P:regulation of DNA-templated transcription"/>
    <property type="evidence" value="ECO:0007669"/>
    <property type="project" value="InterPro"/>
</dbReference>
<dbReference type="EMBL" id="BMHI01000001">
    <property type="protein sequence ID" value="GGB18220.1"/>
    <property type="molecule type" value="Genomic_DNA"/>
</dbReference>
<gene>
    <name evidence="2" type="ORF">GCM10011492_05070</name>
</gene>
<comment type="caution">
    <text evidence="2">The sequence shown here is derived from an EMBL/GenBank/DDBJ whole genome shotgun (WGS) entry which is preliminary data.</text>
</comment>
<dbReference type="Gene3D" id="3.40.50.2300">
    <property type="match status" value="1"/>
</dbReference>
<dbReference type="Pfam" id="PF00196">
    <property type="entry name" value="GerE"/>
    <property type="match status" value="1"/>
</dbReference>
<accession>A0A916SUX0</accession>